<dbReference type="OrthoDB" id="3257768at2759"/>
<keyword evidence="4" id="KW-1185">Reference proteome</keyword>
<name>A0A6A4H0T1_9AGAR</name>
<feature type="domain" description="CxC2-like cysteine cluster KDZ transposase-associated" evidence="2">
    <location>
        <begin position="133"/>
        <end position="200"/>
    </location>
</feature>
<evidence type="ECO:0000259" key="2">
    <source>
        <dbReference type="Pfam" id="PF18803"/>
    </source>
</evidence>
<feature type="region of interest" description="Disordered" evidence="1">
    <location>
        <begin position="829"/>
        <end position="851"/>
    </location>
</feature>
<feature type="region of interest" description="Disordered" evidence="1">
    <location>
        <begin position="32"/>
        <end position="56"/>
    </location>
</feature>
<evidence type="ECO:0000313" key="3">
    <source>
        <dbReference type="EMBL" id="KAE9391631.1"/>
    </source>
</evidence>
<dbReference type="Pfam" id="PF18803">
    <property type="entry name" value="CxC2"/>
    <property type="match status" value="1"/>
</dbReference>
<gene>
    <name evidence="3" type="ORF">BT96DRAFT_1001104</name>
</gene>
<dbReference type="InterPro" id="IPR041457">
    <property type="entry name" value="CxC2_KDZ-assoc"/>
</dbReference>
<dbReference type="EMBL" id="ML769617">
    <property type="protein sequence ID" value="KAE9391631.1"/>
    <property type="molecule type" value="Genomic_DNA"/>
</dbReference>
<dbReference type="Pfam" id="PF18758">
    <property type="entry name" value="KDZ"/>
    <property type="match status" value="1"/>
</dbReference>
<sequence>MTVASIHSSQMTVHVAHLDNTKAQSTWPAAKPSLLANKTSTDPPTETDLEDSTGFGVPEEYSQTQCTKLLEEYSEMFSIAAMLLIARKQTLLPIPLANAESALERSIASTATSKSFCVGYFTCQDISTVLIDGYAIPLGYLGDICRHASKPLLMTIGETNGVHTTKVTFFRCDGSASKWHQLLAANLLPATIQTLQSNITGYNYVRALQCMTNNVFTGNVLDCYKQFMFIMRIWLMLLAAKRFGEVYGNAMDILVNMEPGRQRIPKELRHINALHLAVDRNFQTNHYAKNGDPNDVPLFTSRGYMPDALWYKEYLKDVPQLQNEKPQCGHIKAISGQDKQKFKNTNISGTVNCNCDHIMIGAAVNMVGGREHFATTDLAIALNLDVWPFEEGKEPDLIISYNSMCYYCKNIIPCFMAYHPSIAHRIRSGHFIIPIYHCQNHVPECNPLYSYKYKPNMAHFHSESIEFPWPYFNTLGPSIWQMNPGQRIDTLELHYGGWNYRKLTGMDCQLLKELQTAKIAYIDKQDHFVRLCRIYKSEVKLWNTFDCSPCIDLKAKNMYSVYFHNNTKAPTLQGFADAFVQSDATVHVSTGEVNTGSVAQWLIEGLAIMQLQVQVQRIAKSCQDSPTKELHMCRAKLTERISKFQKDQKCFMHLITPLLASEPFAEAKNEKLFLPLDFSMAKCSELCLDALATKQVNFLDVALGEVVNSLQMVVKTISAAYKCKIKHARGQEQNTHLNTKIWTIMAKQTDLILDYQMLHDVEGNLWTLTSVGLISKVDEHGKVFGDYAADRAEKEEDNESEDPAFEGGGQYLGTKMLLRQAWNISKLQQPMRHKSMPVPVQESEPDPEEESAVLESVGMPSKHPSFEPEIQPKSPLSQAIHGLESLQLMDNLSLPGTFPPGPTTSLNKARMPPDRDAQQSLALFPLIKGLESLHLETATTEVQIKGLVLSSPTLEHLETLVTAAKMASLSMDTLDHGKLFSSSAEFYEHQGSMVPDTLQSLDMSTAMQGLTAAINSRKPASPPAFRPGCQFGCKQIPVYLPLFQCWKSRSPPSSPGVGKVAADEVKDLDQLDKTLCKLQLEVLNDSFNTLSEDAKYQKLDTASML</sequence>
<reference evidence="3" key="1">
    <citation type="journal article" date="2019" name="Environ. Microbiol.">
        <title>Fungal ecological strategies reflected in gene transcription - a case study of two litter decomposers.</title>
        <authorList>
            <person name="Barbi F."/>
            <person name="Kohler A."/>
            <person name="Barry K."/>
            <person name="Baskaran P."/>
            <person name="Daum C."/>
            <person name="Fauchery L."/>
            <person name="Ihrmark K."/>
            <person name="Kuo A."/>
            <person name="LaButti K."/>
            <person name="Lipzen A."/>
            <person name="Morin E."/>
            <person name="Grigoriev I.V."/>
            <person name="Henrissat B."/>
            <person name="Lindahl B."/>
            <person name="Martin F."/>
        </authorList>
    </citation>
    <scope>NUCLEOTIDE SEQUENCE</scope>
    <source>
        <strain evidence="3">JB14</strain>
    </source>
</reference>
<evidence type="ECO:0000313" key="4">
    <source>
        <dbReference type="Proteomes" id="UP000799118"/>
    </source>
</evidence>
<protein>
    <recommendedName>
        <fullName evidence="2">CxC2-like cysteine cluster KDZ transposase-associated domain-containing protein</fullName>
    </recommendedName>
</protein>
<dbReference type="AlphaFoldDB" id="A0A6A4H0T1"/>
<dbReference type="Proteomes" id="UP000799118">
    <property type="component" value="Unassembled WGS sequence"/>
</dbReference>
<dbReference type="InterPro" id="IPR040521">
    <property type="entry name" value="KDZ"/>
</dbReference>
<organism evidence="3 4">
    <name type="scientific">Gymnopus androsaceus JB14</name>
    <dbReference type="NCBI Taxonomy" id="1447944"/>
    <lineage>
        <taxon>Eukaryota</taxon>
        <taxon>Fungi</taxon>
        <taxon>Dikarya</taxon>
        <taxon>Basidiomycota</taxon>
        <taxon>Agaricomycotina</taxon>
        <taxon>Agaricomycetes</taxon>
        <taxon>Agaricomycetidae</taxon>
        <taxon>Agaricales</taxon>
        <taxon>Marasmiineae</taxon>
        <taxon>Omphalotaceae</taxon>
        <taxon>Gymnopus</taxon>
    </lineage>
</organism>
<evidence type="ECO:0000256" key="1">
    <source>
        <dbReference type="SAM" id="MobiDB-lite"/>
    </source>
</evidence>
<accession>A0A6A4H0T1</accession>
<proteinExistence type="predicted"/>